<evidence type="ECO:0000259" key="5">
    <source>
        <dbReference type="Pfam" id="PF00149"/>
    </source>
</evidence>
<dbReference type="AlphaFoldDB" id="A0A1E8E0H8"/>
<evidence type="ECO:0000313" key="6">
    <source>
        <dbReference type="EMBL" id="OFE43172.1"/>
    </source>
</evidence>
<name>A0A1E8E0H8_9GAMM</name>
<evidence type="ECO:0000256" key="1">
    <source>
        <dbReference type="ARBA" id="ARBA00022723"/>
    </source>
</evidence>
<evidence type="ECO:0000256" key="4">
    <source>
        <dbReference type="ARBA" id="ARBA00025742"/>
    </source>
</evidence>
<dbReference type="PANTHER" id="PTHR42988:SF2">
    <property type="entry name" value="CYCLIC NUCLEOTIDE PHOSPHODIESTERASE CBUA0032-RELATED"/>
    <property type="match status" value="1"/>
</dbReference>
<dbReference type="EMBL" id="MKQS01000015">
    <property type="protein sequence ID" value="OFE43172.1"/>
    <property type="molecule type" value="Genomic_DNA"/>
</dbReference>
<dbReference type="RefSeq" id="WP_019838127.1">
    <property type="nucleotide sequence ID" value="NZ_CP183897.1"/>
</dbReference>
<feature type="domain" description="Calcineurin-like phosphoesterase" evidence="5">
    <location>
        <begin position="13"/>
        <end position="199"/>
    </location>
</feature>
<proteinExistence type="inferred from homology"/>
<dbReference type="InterPro" id="IPR029052">
    <property type="entry name" value="Metallo-depent_PP-like"/>
</dbReference>
<dbReference type="InterPro" id="IPR050884">
    <property type="entry name" value="CNP_phosphodiesterase-III"/>
</dbReference>
<evidence type="ECO:0000256" key="2">
    <source>
        <dbReference type="ARBA" id="ARBA00022801"/>
    </source>
</evidence>
<dbReference type="GO" id="GO:0046872">
    <property type="term" value="F:metal ion binding"/>
    <property type="evidence" value="ECO:0007669"/>
    <property type="project" value="UniProtKB-KW"/>
</dbReference>
<accession>A0A1E8E0H8</accession>
<organism evidence="6 7">
    <name type="scientific">Acinetobacter towneri</name>
    <dbReference type="NCBI Taxonomy" id="202956"/>
    <lineage>
        <taxon>Bacteria</taxon>
        <taxon>Pseudomonadati</taxon>
        <taxon>Pseudomonadota</taxon>
        <taxon>Gammaproteobacteria</taxon>
        <taxon>Moraxellales</taxon>
        <taxon>Moraxellaceae</taxon>
        <taxon>Acinetobacter</taxon>
    </lineage>
</organism>
<evidence type="ECO:0000256" key="3">
    <source>
        <dbReference type="ARBA" id="ARBA00023004"/>
    </source>
</evidence>
<dbReference type="STRING" id="202956.BJN41_08955"/>
<dbReference type="Gene3D" id="3.60.21.10">
    <property type="match status" value="1"/>
</dbReference>
<dbReference type="SUPFAM" id="SSF56300">
    <property type="entry name" value="Metallo-dependent phosphatases"/>
    <property type="match status" value="1"/>
</dbReference>
<protein>
    <submittedName>
        <fullName evidence="6">Metallophosphatase</fullName>
    </submittedName>
</protein>
<comment type="caution">
    <text evidence="6">The sequence shown here is derived from an EMBL/GenBank/DDBJ whole genome shotgun (WGS) entry which is preliminary data.</text>
</comment>
<reference evidence="6 7" key="1">
    <citation type="submission" date="2016-10" db="EMBL/GenBank/DDBJ databases">
        <title>Genome of airborne Acinetobacter sp. 5-2Ac02 in the hospital environment: Species near to Acinetobacter towneri.</title>
        <authorList>
            <person name="Barbosa B."/>
            <person name="Fernandez-Garcia L."/>
            <person name="Gato E."/>
            <person name="Leao R."/>
            <person name="Albano R."/>
            <person name="Fernandez B."/>
            <person name="Fernandez-Cuenca F."/>
            <person name="Marques E."/>
            <person name="Tomas M."/>
        </authorList>
    </citation>
    <scope>NUCLEOTIDE SEQUENCE [LARGE SCALE GENOMIC DNA]</scope>
    <source>
        <strain evidence="6 7">5-2Ac02</strain>
    </source>
</reference>
<gene>
    <name evidence="6" type="ORF">BJN41_08955</name>
</gene>
<dbReference type="Proteomes" id="UP000186931">
    <property type="component" value="Unassembled WGS sequence"/>
</dbReference>
<dbReference type="GO" id="GO:0016787">
    <property type="term" value="F:hydrolase activity"/>
    <property type="evidence" value="ECO:0007669"/>
    <property type="project" value="UniProtKB-KW"/>
</dbReference>
<keyword evidence="3" id="KW-0408">Iron</keyword>
<dbReference type="Pfam" id="PF00149">
    <property type="entry name" value="Metallophos"/>
    <property type="match status" value="1"/>
</dbReference>
<dbReference type="PANTHER" id="PTHR42988">
    <property type="entry name" value="PHOSPHOHYDROLASE"/>
    <property type="match status" value="1"/>
</dbReference>
<evidence type="ECO:0000313" key="7">
    <source>
        <dbReference type="Proteomes" id="UP000186931"/>
    </source>
</evidence>
<sequence length="268" mass="31192">MTLISNNQQQRWTIVQISDTHLMNQEDLEFVHMNPERSFHAVMHDIQQQYPRLDAIFHTGDLAQIPVTETYQRYLQFMQTLNTPHFQIPGNHDDIAIFPFHLQSNEVHAIELGNWSVILLNTAVKGRIDGWMDAAQLQQLDQLLQQHAHQQVIIACHHHPFDMQSHWIDQHKLKNTESLIDVLARHNNVKLLLCGHVHQDSLNEWQGIQFYSTPSTCVQFKPHSQHFALGPEAPGYRVLHLNADGSYSTQVHRVEHFEQQINFEISGY</sequence>
<comment type="similarity">
    <text evidence="4">Belongs to the cyclic nucleotide phosphodiesterase class-III family.</text>
</comment>
<dbReference type="NCBIfam" id="NF008359">
    <property type="entry name" value="PRK11148.1"/>
    <property type="match status" value="1"/>
</dbReference>
<keyword evidence="2" id="KW-0378">Hydrolase</keyword>
<dbReference type="eggNOG" id="COG1409">
    <property type="taxonomic scope" value="Bacteria"/>
</dbReference>
<keyword evidence="1" id="KW-0479">Metal-binding</keyword>
<dbReference type="InterPro" id="IPR004843">
    <property type="entry name" value="Calcineurin-like_PHP"/>
</dbReference>